<dbReference type="EMBL" id="CAJOBH010001106">
    <property type="protein sequence ID" value="CAF3836029.1"/>
    <property type="molecule type" value="Genomic_DNA"/>
</dbReference>
<keyword evidence="9" id="KW-1185">Reference proteome</keyword>
<dbReference type="EMBL" id="CAJNOV010012426">
    <property type="protein sequence ID" value="CAF1484790.1"/>
    <property type="molecule type" value="Genomic_DNA"/>
</dbReference>
<evidence type="ECO:0000313" key="10">
    <source>
        <dbReference type="Proteomes" id="UP000663887"/>
    </source>
</evidence>
<dbReference type="Proteomes" id="UP000663824">
    <property type="component" value="Unassembled WGS sequence"/>
</dbReference>
<dbReference type="Proteomes" id="UP000663842">
    <property type="component" value="Unassembled WGS sequence"/>
</dbReference>
<dbReference type="AlphaFoldDB" id="A0A816ZEK5"/>
<reference evidence="3" key="1">
    <citation type="submission" date="2021-02" db="EMBL/GenBank/DDBJ databases">
        <authorList>
            <person name="Nowell W R."/>
        </authorList>
    </citation>
    <scope>NUCLEOTIDE SEQUENCE</scope>
</reference>
<accession>A0A816ZEK5</accession>
<dbReference type="EMBL" id="CAJOBG010001021">
    <property type="protein sequence ID" value="CAF3885691.1"/>
    <property type="molecule type" value="Genomic_DNA"/>
</dbReference>
<dbReference type="Proteomes" id="UP000681967">
    <property type="component" value="Unassembled WGS sequence"/>
</dbReference>
<dbReference type="Proteomes" id="UP000663855">
    <property type="component" value="Unassembled WGS sequence"/>
</dbReference>
<sequence>MYTQLFKKAFLKIEDDDTQSIKELVDCCRLQNDIPVGHIDKIEREYRYRTPIWWYTAPFFLYSMLNRGFQLMNIDIILKMGSFIRHLHKDIENSRREQQWIKPTKIAFQVFLGQGLSIENFDKMKQTTGGFMSFNNFLSTSRDRQVSFMYAHSAGMNNDLKSVGLLFVMLIDPTLCTAASISFVDVKLVGFYEESEEEILFSTHTIFRIN</sequence>
<proteinExistence type="predicted"/>
<evidence type="ECO:0000313" key="9">
    <source>
        <dbReference type="Proteomes" id="UP000663866"/>
    </source>
</evidence>
<gene>
    <name evidence="6" type="ORF">BYL167_LOCUS4990</name>
    <name evidence="1" type="ORF">CJN711_LOCUS26360</name>
    <name evidence="4" type="ORF">MBJ925_LOCUS37833</name>
    <name evidence="8" type="ORF">OVN521_LOCUS8705</name>
    <name evidence="5" type="ORF">SMN809_LOCUS666</name>
    <name evidence="7" type="ORF">UXM345_LOCUS8249</name>
    <name evidence="2" type="ORF">WKI299_LOCUS9968</name>
    <name evidence="3" type="ORF">XDN619_LOCUS33095</name>
</gene>
<dbReference type="Proteomes" id="UP000663887">
    <property type="component" value="Unassembled WGS sequence"/>
</dbReference>
<evidence type="ECO:0000313" key="5">
    <source>
        <dbReference type="EMBL" id="CAF3791658.1"/>
    </source>
</evidence>
<protein>
    <submittedName>
        <fullName evidence="3">Uncharacterized protein</fullName>
    </submittedName>
</protein>
<dbReference type="Proteomes" id="UP000676336">
    <property type="component" value="Unassembled WGS sequence"/>
</dbReference>
<dbReference type="Proteomes" id="UP000663866">
    <property type="component" value="Unassembled WGS sequence"/>
</dbReference>
<evidence type="ECO:0000313" key="4">
    <source>
        <dbReference type="EMBL" id="CAF2250207.1"/>
    </source>
</evidence>
<comment type="caution">
    <text evidence="3">The sequence shown here is derived from an EMBL/GenBank/DDBJ whole genome shotgun (WGS) entry which is preliminary data.</text>
</comment>
<evidence type="ECO:0000313" key="1">
    <source>
        <dbReference type="EMBL" id="CAF1484790.1"/>
    </source>
</evidence>
<dbReference type="Proteomes" id="UP000663856">
    <property type="component" value="Unassembled WGS sequence"/>
</dbReference>
<evidence type="ECO:0000313" key="8">
    <source>
        <dbReference type="EMBL" id="CAF3885691.1"/>
    </source>
</evidence>
<dbReference type="Gene3D" id="3.90.176.10">
    <property type="entry name" value="Toxin ADP-ribosyltransferase, Chain A, domain 1"/>
    <property type="match status" value="1"/>
</dbReference>
<evidence type="ECO:0000313" key="2">
    <source>
        <dbReference type="EMBL" id="CAF2049977.1"/>
    </source>
</evidence>
<organism evidence="3 10">
    <name type="scientific">Rotaria magnacalcarata</name>
    <dbReference type="NCBI Taxonomy" id="392030"/>
    <lineage>
        <taxon>Eukaryota</taxon>
        <taxon>Metazoa</taxon>
        <taxon>Spiralia</taxon>
        <taxon>Gnathifera</taxon>
        <taxon>Rotifera</taxon>
        <taxon>Eurotatoria</taxon>
        <taxon>Bdelloidea</taxon>
        <taxon>Philodinida</taxon>
        <taxon>Philodinidae</taxon>
        <taxon>Rotaria</taxon>
    </lineage>
</organism>
<dbReference type="EMBL" id="CAJNRF010003364">
    <property type="protein sequence ID" value="CAF2049977.1"/>
    <property type="molecule type" value="Genomic_DNA"/>
</dbReference>
<dbReference type="EMBL" id="CAJNRG010016698">
    <property type="protein sequence ID" value="CAF2207122.1"/>
    <property type="molecule type" value="Genomic_DNA"/>
</dbReference>
<name>A0A816ZEK5_9BILA</name>
<evidence type="ECO:0000313" key="6">
    <source>
        <dbReference type="EMBL" id="CAF3836029.1"/>
    </source>
</evidence>
<dbReference type="EMBL" id="CAJOBI010000080">
    <property type="protein sequence ID" value="CAF3791658.1"/>
    <property type="molecule type" value="Genomic_DNA"/>
</dbReference>
<dbReference type="SUPFAM" id="SSF56399">
    <property type="entry name" value="ADP-ribosylation"/>
    <property type="match status" value="1"/>
</dbReference>
<evidence type="ECO:0000313" key="3">
    <source>
        <dbReference type="EMBL" id="CAF2207122.1"/>
    </source>
</evidence>
<dbReference type="EMBL" id="CAJNRE010021087">
    <property type="protein sequence ID" value="CAF2250207.1"/>
    <property type="molecule type" value="Genomic_DNA"/>
</dbReference>
<evidence type="ECO:0000313" key="7">
    <source>
        <dbReference type="EMBL" id="CAF3858603.1"/>
    </source>
</evidence>
<dbReference type="EMBL" id="CAJOBF010000715">
    <property type="protein sequence ID" value="CAF3858603.1"/>
    <property type="molecule type" value="Genomic_DNA"/>
</dbReference>